<evidence type="ECO:0000313" key="3">
    <source>
        <dbReference type="Proteomes" id="UP000252884"/>
    </source>
</evidence>
<dbReference type="Gene3D" id="2.60.40.10">
    <property type="entry name" value="Immunoglobulins"/>
    <property type="match status" value="1"/>
</dbReference>
<name>A0A368Y862_9BURK</name>
<gene>
    <name evidence="2" type="ORF">DES41_101182</name>
</gene>
<evidence type="ECO:0000259" key="1">
    <source>
        <dbReference type="Pfam" id="PF08770"/>
    </source>
</evidence>
<dbReference type="InterPro" id="IPR014880">
    <property type="entry name" value="SoxZ_dom"/>
</dbReference>
<dbReference type="SUPFAM" id="SSF81296">
    <property type="entry name" value="E set domains"/>
    <property type="match status" value="1"/>
</dbReference>
<dbReference type="AlphaFoldDB" id="A0A368Y862"/>
<dbReference type="EMBL" id="QPJK01000001">
    <property type="protein sequence ID" value="RCW75588.1"/>
    <property type="molecule type" value="Genomic_DNA"/>
</dbReference>
<evidence type="ECO:0000313" key="2">
    <source>
        <dbReference type="EMBL" id="RCW75588.1"/>
    </source>
</evidence>
<proteinExistence type="predicted"/>
<reference evidence="2 3" key="1">
    <citation type="submission" date="2018-07" db="EMBL/GenBank/DDBJ databases">
        <title>Genomic Encyclopedia of Type Strains, Phase IV (KMG-IV): sequencing the most valuable type-strain genomes for metagenomic binning, comparative biology and taxonomic classification.</title>
        <authorList>
            <person name="Goeker M."/>
        </authorList>
    </citation>
    <scope>NUCLEOTIDE SEQUENCE [LARGE SCALE GENOMIC DNA]</scope>
    <source>
        <strain evidence="2 3">DSM 21634</strain>
    </source>
</reference>
<dbReference type="Proteomes" id="UP000252884">
    <property type="component" value="Unassembled WGS sequence"/>
</dbReference>
<keyword evidence="3" id="KW-1185">Reference proteome</keyword>
<dbReference type="InterPro" id="IPR030995">
    <property type="entry name" value="SoxZ"/>
</dbReference>
<accession>A0A368Y862</accession>
<feature type="domain" description="Sulphur oxidation protein SoxZ" evidence="1">
    <location>
        <begin position="10"/>
        <end position="100"/>
    </location>
</feature>
<sequence>MARTLIHVPPSVRRGEPFEVRTTIAHPMETGYRPDENGRVLPRDIVTRLQCTLDGALVFSADLYPAIAANPYVAFQVRAERSGELRITWEGDKGFSQTETIAVRVE</sequence>
<dbReference type="InterPro" id="IPR014756">
    <property type="entry name" value="Ig_E-set"/>
</dbReference>
<dbReference type="Pfam" id="PF08770">
    <property type="entry name" value="SoxZ"/>
    <property type="match status" value="1"/>
</dbReference>
<dbReference type="NCBIfam" id="TIGR04490">
    <property type="entry name" value="SoxZ_true"/>
    <property type="match status" value="1"/>
</dbReference>
<protein>
    <submittedName>
        <fullName evidence="2">Sulfur-oxidizing protein SoxZ</fullName>
    </submittedName>
</protein>
<organism evidence="2 3">
    <name type="scientific">Pseudorhodoferax soli</name>
    <dbReference type="NCBI Taxonomy" id="545864"/>
    <lineage>
        <taxon>Bacteria</taxon>
        <taxon>Pseudomonadati</taxon>
        <taxon>Pseudomonadota</taxon>
        <taxon>Betaproteobacteria</taxon>
        <taxon>Burkholderiales</taxon>
        <taxon>Comamonadaceae</taxon>
    </lineage>
</organism>
<dbReference type="InterPro" id="IPR013783">
    <property type="entry name" value="Ig-like_fold"/>
</dbReference>
<dbReference type="RefSeq" id="WP_114465072.1">
    <property type="nucleotide sequence ID" value="NZ_QPJK01000001.1"/>
</dbReference>
<comment type="caution">
    <text evidence="2">The sequence shown here is derived from an EMBL/GenBank/DDBJ whole genome shotgun (WGS) entry which is preliminary data.</text>
</comment>
<dbReference type="OrthoDB" id="9795530at2"/>